<evidence type="ECO:0000259" key="1">
    <source>
        <dbReference type="Pfam" id="PF01458"/>
    </source>
</evidence>
<dbReference type="GO" id="GO:0016226">
    <property type="term" value="P:iron-sulfur cluster assembly"/>
    <property type="evidence" value="ECO:0007669"/>
    <property type="project" value="InterPro"/>
</dbReference>
<reference evidence="2" key="1">
    <citation type="submission" date="2021-03" db="EMBL/GenBank/DDBJ databases">
        <title>Comamonas denitrificans.</title>
        <authorList>
            <person name="Finster K."/>
        </authorList>
    </citation>
    <scope>NUCLEOTIDE SEQUENCE</scope>
    <source>
        <strain evidence="2">MM2021_4</strain>
    </source>
</reference>
<sequence>MSEILDITQAQAQLQTHGWIARKSEAFHHLPPPALETWLGTEPAAVASTQDWQVTVQDGAASVQVQHLSALHAAERATLFADLPAPQGEAAPFAWAHRALCRKGLRIQVAANGANAAPVRLHIHHTAHTAVDAPLVVLDVAPGARCLLLHTHSRSGDLQQITQNLHMHIRVGEGAVLQHLRIADVRTADHLAHTQNVDVQGHAHYHQALCTSGCAYQLQRSDIDLHGPGACVRHAGLLLTGTHNVDHQIYTRHNAPDTDSHVQMLALASGKSRSVANAFTYIAPGARDANVHQRLWGIALDGQPRLILRPHLEILHDQVAAVHGATWGALPEDALFYAQQRGLAPDTARSLIIEGKARALLERALPNIESDGDGEASSSLLSAWLEGDWLPQAINAHLAATTLQESA</sequence>
<protein>
    <submittedName>
        <fullName evidence="2">SufD family Fe-S cluster assembly protein</fullName>
    </submittedName>
</protein>
<proteinExistence type="predicted"/>
<accession>A0A939GY90</accession>
<dbReference type="SUPFAM" id="SSF101960">
    <property type="entry name" value="Stabilizer of iron transporter SufD"/>
    <property type="match status" value="1"/>
</dbReference>
<evidence type="ECO:0000313" key="3">
    <source>
        <dbReference type="Proteomes" id="UP000664731"/>
    </source>
</evidence>
<dbReference type="PANTHER" id="PTHR43575">
    <property type="entry name" value="PROTEIN ABCI7, CHLOROPLASTIC"/>
    <property type="match status" value="1"/>
</dbReference>
<dbReference type="InterPro" id="IPR037284">
    <property type="entry name" value="SUF_FeS_clus_asmbl_SufBD_sf"/>
</dbReference>
<dbReference type="InterPro" id="IPR000825">
    <property type="entry name" value="SUF_FeS_clus_asmbl_SufBD_core"/>
</dbReference>
<dbReference type="AlphaFoldDB" id="A0A939GY90"/>
<dbReference type="EMBL" id="JAFNME010000011">
    <property type="protein sequence ID" value="MBO1249501.1"/>
    <property type="molecule type" value="Genomic_DNA"/>
</dbReference>
<gene>
    <name evidence="2" type="ORF">J1777_06595</name>
</gene>
<keyword evidence="3" id="KW-1185">Reference proteome</keyword>
<evidence type="ECO:0000313" key="2">
    <source>
        <dbReference type="EMBL" id="MBO1249501.1"/>
    </source>
</evidence>
<organism evidence="2 3">
    <name type="scientific">Comamonas denitrificans</name>
    <dbReference type="NCBI Taxonomy" id="117506"/>
    <lineage>
        <taxon>Bacteria</taxon>
        <taxon>Pseudomonadati</taxon>
        <taxon>Pseudomonadota</taxon>
        <taxon>Betaproteobacteria</taxon>
        <taxon>Burkholderiales</taxon>
        <taxon>Comamonadaceae</taxon>
        <taxon>Comamonas</taxon>
    </lineage>
</organism>
<dbReference type="Proteomes" id="UP000664731">
    <property type="component" value="Unassembled WGS sequence"/>
</dbReference>
<dbReference type="RefSeq" id="WP_207575021.1">
    <property type="nucleotide sequence ID" value="NZ_JAFNME010000011.1"/>
</dbReference>
<dbReference type="Pfam" id="PF01458">
    <property type="entry name" value="SUFBD_core"/>
    <property type="match status" value="1"/>
</dbReference>
<comment type="caution">
    <text evidence="2">The sequence shown here is derived from an EMBL/GenBank/DDBJ whole genome shotgun (WGS) entry which is preliminary data.</text>
</comment>
<feature type="domain" description="SUF system FeS cluster assembly SufBD core" evidence="1">
    <location>
        <begin position="130"/>
        <end position="355"/>
    </location>
</feature>
<dbReference type="PANTHER" id="PTHR43575:SF1">
    <property type="entry name" value="PROTEIN ABCI7, CHLOROPLASTIC"/>
    <property type="match status" value="1"/>
</dbReference>
<name>A0A939GY90_9BURK</name>
<dbReference type="InterPro" id="IPR055346">
    <property type="entry name" value="Fe-S_cluster_assembly_SufBD"/>
</dbReference>